<evidence type="ECO:0000313" key="1">
    <source>
        <dbReference type="EMBL" id="KAH9834649.1"/>
    </source>
</evidence>
<sequence>MVAKGVVTWAQFVTCRDSGQTGPWIPTEALATERELKLILCEVYQKRARGRIITVTDRKWMAWNPGSANQPTFEVTSFPMAIPRGIWREHPKSLGSHQHRVRTTECRGWSVVTPIFGQCSYSPDSFAPRPIRFLDLPLKTHSFKPPGHRSRSRGTHSQQARRLGRRCMIIMMHPACLGRSFADANIFMTVTSIVATLNIAKARDSNGKEITP</sequence>
<dbReference type="GeneID" id="72002405"/>
<proteinExistence type="predicted"/>
<keyword evidence="2" id="KW-1185">Reference proteome</keyword>
<dbReference type="EMBL" id="JADCUA010000015">
    <property type="protein sequence ID" value="KAH9834649.1"/>
    <property type="molecule type" value="Genomic_DNA"/>
</dbReference>
<comment type="caution">
    <text evidence="1">The sequence shown here is derived from an EMBL/GenBank/DDBJ whole genome shotgun (WGS) entry which is preliminary data.</text>
</comment>
<name>A0ABQ8KB67_9APHY</name>
<gene>
    <name evidence="1" type="ORF">C8Q71DRAFT_725178</name>
</gene>
<reference evidence="1 2" key="1">
    <citation type="journal article" date="2021" name="Environ. Microbiol.">
        <title>Gene family expansions and transcriptome signatures uncover fungal adaptations to wood decay.</title>
        <authorList>
            <person name="Hage H."/>
            <person name="Miyauchi S."/>
            <person name="Viragh M."/>
            <person name="Drula E."/>
            <person name="Min B."/>
            <person name="Chaduli D."/>
            <person name="Navarro D."/>
            <person name="Favel A."/>
            <person name="Norest M."/>
            <person name="Lesage-Meessen L."/>
            <person name="Balint B."/>
            <person name="Merenyi Z."/>
            <person name="de Eugenio L."/>
            <person name="Morin E."/>
            <person name="Martinez A.T."/>
            <person name="Baldrian P."/>
            <person name="Stursova M."/>
            <person name="Martinez M.J."/>
            <person name="Novotny C."/>
            <person name="Magnuson J.K."/>
            <person name="Spatafora J.W."/>
            <person name="Maurice S."/>
            <person name="Pangilinan J."/>
            <person name="Andreopoulos W."/>
            <person name="LaButti K."/>
            <person name="Hundley H."/>
            <person name="Na H."/>
            <person name="Kuo A."/>
            <person name="Barry K."/>
            <person name="Lipzen A."/>
            <person name="Henrissat B."/>
            <person name="Riley R."/>
            <person name="Ahrendt S."/>
            <person name="Nagy L.G."/>
            <person name="Grigoriev I.V."/>
            <person name="Martin F."/>
            <person name="Rosso M.N."/>
        </authorList>
    </citation>
    <scope>NUCLEOTIDE SEQUENCE [LARGE SCALE GENOMIC DNA]</scope>
    <source>
        <strain evidence="1 2">CIRM-BRFM 1785</strain>
    </source>
</reference>
<dbReference type="RefSeq" id="XP_047777180.1">
    <property type="nucleotide sequence ID" value="XM_047921673.1"/>
</dbReference>
<organism evidence="1 2">
    <name type="scientific">Rhodofomes roseus</name>
    <dbReference type="NCBI Taxonomy" id="34475"/>
    <lineage>
        <taxon>Eukaryota</taxon>
        <taxon>Fungi</taxon>
        <taxon>Dikarya</taxon>
        <taxon>Basidiomycota</taxon>
        <taxon>Agaricomycotina</taxon>
        <taxon>Agaricomycetes</taxon>
        <taxon>Polyporales</taxon>
        <taxon>Rhodofomes</taxon>
    </lineage>
</organism>
<accession>A0ABQ8KB67</accession>
<protein>
    <submittedName>
        <fullName evidence="1">Uncharacterized protein</fullName>
    </submittedName>
</protein>
<dbReference type="Proteomes" id="UP000814176">
    <property type="component" value="Unassembled WGS sequence"/>
</dbReference>
<evidence type="ECO:0000313" key="2">
    <source>
        <dbReference type="Proteomes" id="UP000814176"/>
    </source>
</evidence>